<organism evidence="1">
    <name type="scientific">marine sediment metagenome</name>
    <dbReference type="NCBI Taxonomy" id="412755"/>
    <lineage>
        <taxon>unclassified sequences</taxon>
        <taxon>metagenomes</taxon>
        <taxon>ecological metagenomes</taxon>
    </lineage>
</organism>
<dbReference type="InterPro" id="IPR027417">
    <property type="entry name" value="P-loop_NTPase"/>
</dbReference>
<comment type="caution">
    <text evidence="1">The sequence shown here is derived from an EMBL/GenBank/DDBJ whole genome shotgun (WGS) entry which is preliminary data.</text>
</comment>
<dbReference type="EMBL" id="BARW01003947">
    <property type="protein sequence ID" value="GAI59132.1"/>
    <property type="molecule type" value="Genomic_DNA"/>
</dbReference>
<protein>
    <recommendedName>
        <fullName evidence="2">KaiC-like domain-containing protein</fullName>
    </recommendedName>
</protein>
<name>X1PSA3_9ZZZZ</name>
<dbReference type="Gene3D" id="3.40.50.300">
    <property type="entry name" value="P-loop containing nucleotide triphosphate hydrolases"/>
    <property type="match status" value="1"/>
</dbReference>
<feature type="non-terminal residue" evidence="1">
    <location>
        <position position="99"/>
    </location>
</feature>
<accession>X1PSA3</accession>
<gene>
    <name evidence="1" type="ORF">S12H4_09635</name>
</gene>
<proteinExistence type="predicted"/>
<evidence type="ECO:0000313" key="1">
    <source>
        <dbReference type="EMBL" id="GAI59132.1"/>
    </source>
</evidence>
<sequence length="99" mass="11165">MSVKTGIDILVEEVEGSLILLIGESGTSKEELTHRFIEDGIEKDETILVVVFSQSSTDYIKVLQEIIPKTDEHLKKEKINFIDVHSFRSLPKEVPPNTV</sequence>
<dbReference type="AlphaFoldDB" id="X1PSA3"/>
<evidence type="ECO:0008006" key="2">
    <source>
        <dbReference type="Google" id="ProtNLM"/>
    </source>
</evidence>
<reference evidence="1" key="1">
    <citation type="journal article" date="2014" name="Front. Microbiol.">
        <title>High frequency of phylogenetically diverse reductive dehalogenase-homologous genes in deep subseafloor sedimentary metagenomes.</title>
        <authorList>
            <person name="Kawai M."/>
            <person name="Futagami T."/>
            <person name="Toyoda A."/>
            <person name="Takaki Y."/>
            <person name="Nishi S."/>
            <person name="Hori S."/>
            <person name="Arai W."/>
            <person name="Tsubouchi T."/>
            <person name="Morono Y."/>
            <person name="Uchiyama I."/>
            <person name="Ito T."/>
            <person name="Fujiyama A."/>
            <person name="Inagaki F."/>
            <person name="Takami H."/>
        </authorList>
    </citation>
    <scope>NUCLEOTIDE SEQUENCE</scope>
    <source>
        <strain evidence="1">Expedition CK06-06</strain>
    </source>
</reference>